<feature type="chain" id="PRO_5029597449" evidence="1">
    <location>
        <begin position="19"/>
        <end position="600"/>
    </location>
</feature>
<dbReference type="InterPro" id="IPR013783">
    <property type="entry name" value="Ig-like_fold"/>
</dbReference>
<keyword evidence="3" id="KW-1185">Reference proteome</keyword>
<organism evidence="2 3">
    <name type="scientific">Spirosoma rhododendri</name>
    <dbReference type="NCBI Taxonomy" id="2728024"/>
    <lineage>
        <taxon>Bacteria</taxon>
        <taxon>Pseudomonadati</taxon>
        <taxon>Bacteroidota</taxon>
        <taxon>Cytophagia</taxon>
        <taxon>Cytophagales</taxon>
        <taxon>Cytophagaceae</taxon>
        <taxon>Spirosoma</taxon>
    </lineage>
</organism>
<proteinExistence type="predicted"/>
<reference evidence="2 3" key="1">
    <citation type="submission" date="2020-04" db="EMBL/GenBank/DDBJ databases">
        <title>Genome sequencing of novel species.</title>
        <authorList>
            <person name="Heo J."/>
            <person name="Kim S.-J."/>
            <person name="Kim J.-S."/>
            <person name="Hong S.-B."/>
            <person name="Kwon S.-W."/>
        </authorList>
    </citation>
    <scope>NUCLEOTIDE SEQUENCE [LARGE SCALE GENOMIC DNA]</scope>
    <source>
        <strain evidence="2 3">CJU-R4</strain>
    </source>
</reference>
<name>A0A7L5DYC0_9BACT</name>
<dbReference type="Proteomes" id="UP000501128">
    <property type="component" value="Chromosome"/>
</dbReference>
<gene>
    <name evidence="2" type="ORF">HH216_23045</name>
</gene>
<dbReference type="AlphaFoldDB" id="A0A7L5DYC0"/>
<feature type="signal peptide" evidence="1">
    <location>
        <begin position="1"/>
        <end position="18"/>
    </location>
</feature>
<evidence type="ECO:0000313" key="2">
    <source>
        <dbReference type="EMBL" id="QJD80977.1"/>
    </source>
</evidence>
<evidence type="ECO:0000313" key="3">
    <source>
        <dbReference type="Proteomes" id="UP000501128"/>
    </source>
</evidence>
<evidence type="ECO:0000256" key="1">
    <source>
        <dbReference type="SAM" id="SignalP"/>
    </source>
</evidence>
<dbReference type="EMBL" id="CP051677">
    <property type="protein sequence ID" value="QJD80977.1"/>
    <property type="molecule type" value="Genomic_DNA"/>
</dbReference>
<accession>A0A7L5DYC0</accession>
<dbReference type="KEGG" id="srho:HH216_23045"/>
<protein>
    <submittedName>
        <fullName evidence="2">Cell shape determination protein CcmA</fullName>
    </submittedName>
</protein>
<dbReference type="InterPro" id="IPR014756">
    <property type="entry name" value="Ig_E-set"/>
</dbReference>
<sequence>MKSSLPRLFILFFGALLAACRIQMAPPELLRATPDSVFVGQSIALSGNQFGSQPSVTFSTSKDGSTSAGRVVNATDNTIQVTVPLIAPGQTTVRVSNSQGTSDPLPVTILQPAPTLTTIDPANGLPNSVIVLTGAYLNQINTVRFNQLSAVIQDSTDTKLTLRVPSGIPRGQTFIVVETKGGSFTVPFIVAGTPQITSLSTRQARPGTELIVQGVNLSDGVVSINGLATNRDQTTIQDNQIKTIIPDNATSGKVTVTVFEKLVATSADSLKIIRPPAITSVSTLDGIAGDRIQLAGVNLGDVTALTFNSVPAPFRVLSSSLLETTLPALGQAGNYTLGVSSVGGTAQFSQPFVYYVAPSNLSLSPARIVNNANLSITGNSVYRITDVRIGTQTVPIIGRTEGSSVQVSIPTGIAGGLVTVVNRAGQATTSSPLVIVQRPTVTDIIPQKARPGERIVVRGTYLQNAQFYFFNSSTPAAEGGRNEDNEHWILVPTDAQSGSIRVTNATGEGAQTDVFTVIRPVTVTDFTPKSTKIGGELIVSGQNLASTTAVRVNGGTLNAPFRISGTSLIITIPTGTVTGQICVINDAGTTCSSANFTPAN</sequence>
<dbReference type="RefSeq" id="WP_169552996.1">
    <property type="nucleotide sequence ID" value="NZ_CP051677.1"/>
</dbReference>
<dbReference type="Gene3D" id="2.60.40.10">
    <property type="entry name" value="Immunoglobulins"/>
    <property type="match status" value="6"/>
</dbReference>
<dbReference type="SUPFAM" id="SSF81296">
    <property type="entry name" value="E set domains"/>
    <property type="match status" value="5"/>
</dbReference>
<dbReference type="PROSITE" id="PS51257">
    <property type="entry name" value="PROKAR_LIPOPROTEIN"/>
    <property type="match status" value="1"/>
</dbReference>
<keyword evidence="1" id="KW-0732">Signal</keyword>